<evidence type="ECO:0000256" key="2">
    <source>
        <dbReference type="ARBA" id="ARBA00004496"/>
    </source>
</evidence>
<reference evidence="20" key="1">
    <citation type="submission" date="2021-03" db="EMBL/GenBank/DDBJ databases">
        <authorList>
            <person name="Li Z."/>
            <person name="Yang C."/>
        </authorList>
    </citation>
    <scope>NUCLEOTIDE SEQUENCE</scope>
    <source>
        <strain evidence="20">Dzin_1.0</strain>
        <tissue evidence="20">Leaf</tissue>
    </source>
</reference>
<evidence type="ECO:0000256" key="18">
    <source>
        <dbReference type="SAM" id="MobiDB-lite"/>
    </source>
</evidence>
<dbReference type="GO" id="GO:0036297">
    <property type="term" value="P:interstrand cross-link repair"/>
    <property type="evidence" value="ECO:0007669"/>
    <property type="project" value="InterPro"/>
</dbReference>
<evidence type="ECO:0000256" key="3">
    <source>
        <dbReference type="ARBA" id="ARBA00004906"/>
    </source>
</evidence>
<evidence type="ECO:0000256" key="1">
    <source>
        <dbReference type="ARBA" id="ARBA00000900"/>
    </source>
</evidence>
<organism evidence="20 21">
    <name type="scientific">Dioscorea zingiberensis</name>
    <dbReference type="NCBI Taxonomy" id="325984"/>
    <lineage>
        <taxon>Eukaryota</taxon>
        <taxon>Viridiplantae</taxon>
        <taxon>Streptophyta</taxon>
        <taxon>Embryophyta</taxon>
        <taxon>Tracheophyta</taxon>
        <taxon>Spermatophyta</taxon>
        <taxon>Magnoliopsida</taxon>
        <taxon>Liliopsida</taxon>
        <taxon>Dioscoreales</taxon>
        <taxon>Dioscoreaceae</taxon>
        <taxon>Dioscorea</taxon>
    </lineage>
</organism>
<dbReference type="GO" id="GO:0016567">
    <property type="term" value="P:protein ubiquitination"/>
    <property type="evidence" value="ECO:0007669"/>
    <property type="project" value="InterPro"/>
</dbReference>
<keyword evidence="13" id="KW-0862">Zinc</keyword>
<evidence type="ECO:0000313" key="21">
    <source>
        <dbReference type="Proteomes" id="UP001085076"/>
    </source>
</evidence>
<dbReference type="EC" id="2.3.2.27" evidence="4"/>
<evidence type="ECO:0000256" key="4">
    <source>
        <dbReference type="ARBA" id="ARBA00012483"/>
    </source>
</evidence>
<keyword evidence="10" id="KW-0227">DNA damage</keyword>
<dbReference type="Pfam" id="PF13445">
    <property type="entry name" value="zf-RING_UBOX"/>
    <property type="match status" value="1"/>
</dbReference>
<dbReference type="GO" id="GO:0061630">
    <property type="term" value="F:ubiquitin protein ligase activity"/>
    <property type="evidence" value="ECO:0007669"/>
    <property type="project" value="UniProtKB-EC"/>
</dbReference>
<feature type="region of interest" description="Disordered" evidence="18">
    <location>
        <begin position="1"/>
        <end position="43"/>
    </location>
</feature>
<feature type="compositionally biased region" description="Low complexity" evidence="18">
    <location>
        <begin position="478"/>
        <end position="494"/>
    </location>
</feature>
<keyword evidence="7" id="KW-0808">Transferase</keyword>
<dbReference type="PANTHER" id="PTHR16047:SF7">
    <property type="entry name" value="E3 UBIQUITIN-PROTEIN LIGASE RFWD3"/>
    <property type="match status" value="1"/>
</dbReference>
<dbReference type="InterPro" id="IPR027370">
    <property type="entry name" value="Znf-RING_euk"/>
</dbReference>
<evidence type="ECO:0000256" key="14">
    <source>
        <dbReference type="ARBA" id="ARBA00023204"/>
    </source>
</evidence>
<dbReference type="AlphaFoldDB" id="A0A9D5HB70"/>
<evidence type="ECO:0000313" key="20">
    <source>
        <dbReference type="EMBL" id="KAJ0970159.1"/>
    </source>
</evidence>
<feature type="domain" description="RING-type" evidence="19">
    <location>
        <begin position="98"/>
        <end position="145"/>
    </location>
</feature>
<comment type="subcellular location">
    <subcellularLocation>
        <location evidence="2">Cytoplasm</location>
    </subcellularLocation>
    <subcellularLocation>
        <location evidence="16">Nucleus</location>
        <location evidence="16">Nuclear body</location>
    </subcellularLocation>
</comment>
<dbReference type="PANTHER" id="PTHR16047">
    <property type="entry name" value="RFWD3 PROTEIN"/>
    <property type="match status" value="1"/>
</dbReference>
<comment type="catalytic activity">
    <reaction evidence="1">
        <text>S-ubiquitinyl-[E2 ubiquitin-conjugating enzyme]-L-cysteine + [acceptor protein]-L-lysine = [E2 ubiquitin-conjugating enzyme]-L-cysteine + N(6)-ubiquitinyl-[acceptor protein]-L-lysine.</text>
        <dbReference type="EC" id="2.3.2.27"/>
    </reaction>
</comment>
<dbReference type="Proteomes" id="UP001085076">
    <property type="component" value="Miscellaneous, Linkage group lg06"/>
</dbReference>
<evidence type="ECO:0000256" key="13">
    <source>
        <dbReference type="ARBA" id="ARBA00022833"/>
    </source>
</evidence>
<dbReference type="InterPro" id="IPR013083">
    <property type="entry name" value="Znf_RING/FYVE/PHD"/>
</dbReference>
<protein>
    <recommendedName>
        <fullName evidence="4">RING-type E3 ubiquitin transferase</fullName>
        <ecNumber evidence="4">2.3.2.27</ecNumber>
    </recommendedName>
</protein>
<evidence type="ECO:0000256" key="16">
    <source>
        <dbReference type="ARBA" id="ARBA00034306"/>
    </source>
</evidence>
<feature type="compositionally biased region" description="Acidic residues" evidence="18">
    <location>
        <begin position="10"/>
        <end position="43"/>
    </location>
</feature>
<dbReference type="SUPFAM" id="SSF50978">
    <property type="entry name" value="WD40 repeat-like"/>
    <property type="match status" value="1"/>
</dbReference>
<dbReference type="SUPFAM" id="SSF57850">
    <property type="entry name" value="RING/U-box"/>
    <property type="match status" value="1"/>
</dbReference>
<keyword evidence="15" id="KW-0539">Nucleus</keyword>
<evidence type="ECO:0000256" key="12">
    <source>
        <dbReference type="ARBA" id="ARBA00022786"/>
    </source>
</evidence>
<evidence type="ECO:0000256" key="5">
    <source>
        <dbReference type="ARBA" id="ARBA00022490"/>
    </source>
</evidence>
<proteinExistence type="predicted"/>
<evidence type="ECO:0000256" key="17">
    <source>
        <dbReference type="PROSITE-ProRule" id="PRU00175"/>
    </source>
</evidence>
<keyword evidence="11 17" id="KW-0863">Zinc-finger</keyword>
<dbReference type="InterPro" id="IPR037381">
    <property type="entry name" value="RFWD3"/>
</dbReference>
<dbReference type="PROSITE" id="PS50089">
    <property type="entry name" value="ZF_RING_2"/>
    <property type="match status" value="1"/>
</dbReference>
<dbReference type="Gene3D" id="3.30.40.10">
    <property type="entry name" value="Zinc/RING finger domain, C3HC4 (zinc finger)"/>
    <property type="match status" value="1"/>
</dbReference>
<evidence type="ECO:0000256" key="8">
    <source>
        <dbReference type="ARBA" id="ARBA00022723"/>
    </source>
</evidence>
<feature type="region of interest" description="Disordered" evidence="18">
    <location>
        <begin position="470"/>
        <end position="496"/>
    </location>
</feature>
<evidence type="ECO:0000256" key="6">
    <source>
        <dbReference type="ARBA" id="ARBA00022574"/>
    </source>
</evidence>
<keyword evidence="8" id="KW-0479">Metal-binding</keyword>
<dbReference type="InterPro" id="IPR056527">
    <property type="entry name" value="WD40_RFWD3"/>
</dbReference>
<dbReference type="GO" id="GO:0016604">
    <property type="term" value="C:nuclear body"/>
    <property type="evidence" value="ECO:0007669"/>
    <property type="project" value="UniProtKB-SubCell"/>
</dbReference>
<keyword evidence="9" id="KW-0677">Repeat</keyword>
<evidence type="ECO:0000256" key="7">
    <source>
        <dbReference type="ARBA" id="ARBA00022679"/>
    </source>
</evidence>
<comment type="pathway">
    <text evidence="3">Protein modification; protein ubiquitination.</text>
</comment>
<dbReference type="GO" id="GO:0008270">
    <property type="term" value="F:zinc ion binding"/>
    <property type="evidence" value="ECO:0007669"/>
    <property type="project" value="UniProtKB-KW"/>
</dbReference>
<accession>A0A9D5HB70</accession>
<name>A0A9D5HB70_9LILI</name>
<evidence type="ECO:0000259" key="19">
    <source>
        <dbReference type="PROSITE" id="PS50089"/>
    </source>
</evidence>
<dbReference type="GO" id="GO:0005737">
    <property type="term" value="C:cytoplasm"/>
    <property type="evidence" value="ECO:0007669"/>
    <property type="project" value="UniProtKB-SubCell"/>
</dbReference>
<keyword evidence="5" id="KW-0963">Cytoplasm</keyword>
<dbReference type="InterPro" id="IPR015943">
    <property type="entry name" value="WD40/YVTN_repeat-like_dom_sf"/>
</dbReference>
<gene>
    <name evidence="20" type="ORF">J5N97_023036</name>
</gene>
<dbReference type="OrthoDB" id="5600418at2759"/>
<reference evidence="20" key="2">
    <citation type="journal article" date="2022" name="Hortic Res">
        <title>The genome of Dioscorea zingiberensis sheds light on the biosynthesis, origin and evolution of the medicinally important diosgenin saponins.</title>
        <authorList>
            <person name="Li Y."/>
            <person name="Tan C."/>
            <person name="Li Z."/>
            <person name="Guo J."/>
            <person name="Li S."/>
            <person name="Chen X."/>
            <person name="Wang C."/>
            <person name="Dai X."/>
            <person name="Yang H."/>
            <person name="Song W."/>
            <person name="Hou L."/>
            <person name="Xu J."/>
            <person name="Tong Z."/>
            <person name="Xu A."/>
            <person name="Yuan X."/>
            <person name="Wang W."/>
            <person name="Yang Q."/>
            <person name="Chen L."/>
            <person name="Sun Z."/>
            <person name="Wang K."/>
            <person name="Pan B."/>
            <person name="Chen J."/>
            <person name="Bao Y."/>
            <person name="Liu F."/>
            <person name="Qi X."/>
            <person name="Gang D.R."/>
            <person name="Wen J."/>
            <person name="Li J."/>
        </authorList>
    </citation>
    <scope>NUCLEOTIDE SEQUENCE</scope>
    <source>
        <strain evidence="20">Dzin_1.0</strain>
    </source>
</reference>
<dbReference type="Pfam" id="PF23419">
    <property type="entry name" value="WD40_RFWD3"/>
    <property type="match status" value="1"/>
</dbReference>
<comment type="caution">
    <text evidence="20">The sequence shown here is derived from an EMBL/GenBank/DDBJ whole genome shotgun (WGS) entry which is preliminary data.</text>
</comment>
<evidence type="ECO:0000256" key="10">
    <source>
        <dbReference type="ARBA" id="ARBA00022763"/>
    </source>
</evidence>
<dbReference type="EMBL" id="JAGGNH010000006">
    <property type="protein sequence ID" value="KAJ0970159.1"/>
    <property type="molecule type" value="Genomic_DNA"/>
</dbReference>
<dbReference type="InterPro" id="IPR001841">
    <property type="entry name" value="Znf_RING"/>
</dbReference>
<dbReference type="Gene3D" id="2.130.10.10">
    <property type="entry name" value="YVTN repeat-like/Quinoprotein amine dehydrogenase"/>
    <property type="match status" value="1"/>
</dbReference>
<dbReference type="InterPro" id="IPR036322">
    <property type="entry name" value="WD40_repeat_dom_sf"/>
</dbReference>
<dbReference type="CDD" id="cd16450">
    <property type="entry name" value="mRING-C3HGC3_RFWD3"/>
    <property type="match status" value="1"/>
</dbReference>
<evidence type="ECO:0000256" key="15">
    <source>
        <dbReference type="ARBA" id="ARBA00023242"/>
    </source>
</evidence>
<keyword evidence="14" id="KW-0234">DNA repair</keyword>
<sequence length="532" mass="58367">MATIDSLFNSEEDSDYQVDEEDEEDDYSDSDDDDYELDVDPGELEADAPENLYLDLIAEEVEVQGEEDVVEVCVPGGSSNSMEMGGGSDVASSSSAVCPVCYEPWTSEGPHRVCCILCGHVYGRSCLERWAQRCGSNNAKCPQCSRKFRQKDIINLFAPVIGIQDHNLSKELSLLREKNELLMLENGSPDGGSQNQKKKACLEHTISGSAQRKLFDYSSGQWNPPAQFFSDYNIVSHNHGRDDYRHCSFVLKNEWIVDGARVLGLDAASEIAFVSEKTAGLGGEHLLSKISLLSPHEIDKIQLPPNTGAIRDLCILPGSLALIASLGKKLSLFSTGSHQVVLKYDLRFHYLAQCVIIMVPVWSCSHDVNDPNYIYAGLQNGMLFMFDLRQTERCVASLEGLSGFPIHTIHSIVHNDNTRKVLTASSLGPCIWDLSGNEERPSLIPGMENQGVCISLACSSSTDELIASYRPKVGGNDTSSSQSSASPSTPISGSGKVGTHVLIKRLNGTHYIRRRDGFGYAEFNYACRNLQS</sequence>
<keyword evidence="6" id="KW-0853">WD repeat</keyword>
<evidence type="ECO:0000256" key="11">
    <source>
        <dbReference type="ARBA" id="ARBA00022771"/>
    </source>
</evidence>
<keyword evidence="12" id="KW-0833">Ubl conjugation pathway</keyword>
<evidence type="ECO:0000256" key="9">
    <source>
        <dbReference type="ARBA" id="ARBA00022737"/>
    </source>
</evidence>
<keyword evidence="21" id="KW-1185">Reference proteome</keyword>